<proteinExistence type="predicted"/>
<dbReference type="AlphaFoldDB" id="A0A2J0U7X8"/>
<evidence type="ECO:0000313" key="1">
    <source>
        <dbReference type="EMBL" id="PJL25436.1"/>
    </source>
</evidence>
<evidence type="ECO:0000313" key="2">
    <source>
        <dbReference type="Proteomes" id="UP000230167"/>
    </source>
</evidence>
<name>A0A2J0U7X8_STEMA</name>
<gene>
    <name evidence="1" type="ORF">B9Y64_18160</name>
</gene>
<accession>A0A2J0U7X8</accession>
<comment type="caution">
    <text evidence="1">The sequence shown here is derived from an EMBL/GenBank/DDBJ whole genome shotgun (WGS) entry which is preliminary data.</text>
</comment>
<dbReference type="Proteomes" id="UP000230167">
    <property type="component" value="Unassembled WGS sequence"/>
</dbReference>
<sequence>MVSYIDSNHRTGELMLNHSYNLNDSPGPSLLSLLMLAQTTGQRVTLVDHFGTPCDDFDEVRLMGY</sequence>
<reference evidence="1 2" key="1">
    <citation type="journal article" date="2017" name="Front. Microbiol.">
        <title>Double-Face Meets the Bacterial World: The Opportunistic Pathogen Stenotrophomonas maltophilia.</title>
        <authorList>
            <person name="Lira F."/>
            <person name="Berg G."/>
            <person name="Martinez J.L."/>
        </authorList>
    </citation>
    <scope>NUCLEOTIDE SEQUENCE [LARGE SCALE GENOMIC DNA]</scope>
    <source>
        <strain evidence="1 2">EA1</strain>
    </source>
</reference>
<protein>
    <submittedName>
        <fullName evidence="1">Uncharacterized protein</fullName>
    </submittedName>
</protein>
<dbReference type="EMBL" id="NEQV01000006">
    <property type="protein sequence ID" value="PJL25436.1"/>
    <property type="molecule type" value="Genomic_DNA"/>
</dbReference>
<organism evidence="1 2">
    <name type="scientific">Stenotrophomonas maltophilia</name>
    <name type="common">Pseudomonas maltophilia</name>
    <name type="synonym">Xanthomonas maltophilia</name>
    <dbReference type="NCBI Taxonomy" id="40324"/>
    <lineage>
        <taxon>Bacteria</taxon>
        <taxon>Pseudomonadati</taxon>
        <taxon>Pseudomonadota</taxon>
        <taxon>Gammaproteobacteria</taxon>
        <taxon>Lysobacterales</taxon>
        <taxon>Lysobacteraceae</taxon>
        <taxon>Stenotrophomonas</taxon>
        <taxon>Stenotrophomonas maltophilia group</taxon>
    </lineage>
</organism>